<feature type="region of interest" description="Disordered" evidence="3">
    <location>
        <begin position="18"/>
        <end position="43"/>
    </location>
</feature>
<dbReference type="AlphaFoldDB" id="A0A2H3D5G7"/>
<keyword evidence="6" id="KW-1185">Reference proteome</keyword>
<dbReference type="GO" id="GO:0003676">
    <property type="term" value="F:nucleic acid binding"/>
    <property type="evidence" value="ECO:0007669"/>
    <property type="project" value="InterPro"/>
</dbReference>
<feature type="region of interest" description="Disordered" evidence="3">
    <location>
        <begin position="96"/>
        <end position="116"/>
    </location>
</feature>
<evidence type="ECO:0000313" key="5">
    <source>
        <dbReference type="EMBL" id="PBK89014.1"/>
    </source>
</evidence>
<dbReference type="PROSITE" id="PS50158">
    <property type="entry name" value="ZF_CCHC"/>
    <property type="match status" value="1"/>
</dbReference>
<evidence type="ECO:0000256" key="1">
    <source>
        <dbReference type="ARBA" id="ARBA00022664"/>
    </source>
</evidence>
<dbReference type="Proteomes" id="UP000217790">
    <property type="component" value="Unassembled WGS sequence"/>
</dbReference>
<feature type="compositionally biased region" description="Basic and acidic residues" evidence="3">
    <location>
        <begin position="99"/>
        <end position="116"/>
    </location>
</feature>
<reference evidence="6" key="1">
    <citation type="journal article" date="2017" name="Nat. Ecol. Evol.">
        <title>Genome expansion and lineage-specific genetic innovations in the forest pathogenic fungi Armillaria.</title>
        <authorList>
            <person name="Sipos G."/>
            <person name="Prasanna A.N."/>
            <person name="Walter M.C."/>
            <person name="O'Connor E."/>
            <person name="Balint B."/>
            <person name="Krizsan K."/>
            <person name="Kiss B."/>
            <person name="Hess J."/>
            <person name="Varga T."/>
            <person name="Slot J."/>
            <person name="Riley R."/>
            <person name="Boka B."/>
            <person name="Rigling D."/>
            <person name="Barry K."/>
            <person name="Lee J."/>
            <person name="Mihaltcheva S."/>
            <person name="LaButti K."/>
            <person name="Lipzen A."/>
            <person name="Waldron R."/>
            <person name="Moloney N.M."/>
            <person name="Sperisen C."/>
            <person name="Kredics L."/>
            <person name="Vagvoelgyi C."/>
            <person name="Patrignani A."/>
            <person name="Fitzpatrick D."/>
            <person name="Nagy I."/>
            <person name="Doyle S."/>
            <person name="Anderson J.B."/>
            <person name="Grigoriev I.V."/>
            <person name="Gueldener U."/>
            <person name="Muensterkoetter M."/>
            <person name="Nagy L.G."/>
        </authorList>
    </citation>
    <scope>NUCLEOTIDE SEQUENCE [LARGE SCALE GENOMIC DNA]</scope>
    <source>
        <strain evidence="6">Ar21-2</strain>
    </source>
</reference>
<dbReference type="GO" id="GO:0006397">
    <property type="term" value="P:mRNA processing"/>
    <property type="evidence" value="ECO:0007669"/>
    <property type="project" value="UniProtKB-KW"/>
</dbReference>
<evidence type="ECO:0000256" key="2">
    <source>
        <dbReference type="PROSITE-ProRule" id="PRU00047"/>
    </source>
</evidence>
<evidence type="ECO:0000259" key="4">
    <source>
        <dbReference type="PROSITE" id="PS50158"/>
    </source>
</evidence>
<dbReference type="EMBL" id="KZ293670">
    <property type="protein sequence ID" value="PBK89014.1"/>
    <property type="molecule type" value="Genomic_DNA"/>
</dbReference>
<accession>A0A2H3D5G7</accession>
<dbReference type="InParanoid" id="A0A2H3D5G7"/>
<organism evidence="5 6">
    <name type="scientific">Armillaria gallica</name>
    <name type="common">Bulbous honey fungus</name>
    <name type="synonym">Armillaria bulbosa</name>
    <dbReference type="NCBI Taxonomy" id="47427"/>
    <lineage>
        <taxon>Eukaryota</taxon>
        <taxon>Fungi</taxon>
        <taxon>Dikarya</taxon>
        <taxon>Basidiomycota</taxon>
        <taxon>Agaricomycotina</taxon>
        <taxon>Agaricomycetes</taxon>
        <taxon>Agaricomycetidae</taxon>
        <taxon>Agaricales</taxon>
        <taxon>Marasmiineae</taxon>
        <taxon>Physalacriaceae</taxon>
        <taxon>Armillaria</taxon>
    </lineage>
</organism>
<dbReference type="InterPro" id="IPR036875">
    <property type="entry name" value="Znf_CCHC_sf"/>
</dbReference>
<evidence type="ECO:0000313" key="6">
    <source>
        <dbReference type="Proteomes" id="UP000217790"/>
    </source>
</evidence>
<gene>
    <name evidence="5" type="ORF">ARMGADRAFT_349310</name>
</gene>
<sequence>MKNTFTPTHHINISTTDIKSLRHRHRMTEGKMEAATTDGTKTGSTYSAWSSIAIRYVSEVPKEDFERDTSTSQEWPRRRRNRRTGWITCCWCGKHGHRGRDCKNRFKGERSGPKDL</sequence>
<protein>
    <recommendedName>
        <fullName evidence="4">CCHC-type domain-containing protein</fullName>
    </recommendedName>
</protein>
<name>A0A2H3D5G7_ARMGA</name>
<keyword evidence="2" id="KW-0862">Zinc</keyword>
<feature type="domain" description="CCHC-type" evidence="4">
    <location>
        <begin position="89"/>
        <end position="104"/>
    </location>
</feature>
<proteinExistence type="predicted"/>
<keyword evidence="1" id="KW-0507">mRNA processing</keyword>
<dbReference type="InterPro" id="IPR001878">
    <property type="entry name" value="Znf_CCHC"/>
</dbReference>
<keyword evidence="2" id="KW-0479">Metal-binding</keyword>
<keyword evidence="2" id="KW-0863">Zinc-finger</keyword>
<evidence type="ECO:0000256" key="3">
    <source>
        <dbReference type="SAM" id="MobiDB-lite"/>
    </source>
</evidence>
<dbReference type="GO" id="GO:0008270">
    <property type="term" value="F:zinc ion binding"/>
    <property type="evidence" value="ECO:0007669"/>
    <property type="project" value="UniProtKB-KW"/>
</dbReference>
<dbReference type="SUPFAM" id="SSF57756">
    <property type="entry name" value="Retrovirus zinc finger-like domains"/>
    <property type="match status" value="1"/>
</dbReference>
<dbReference type="OrthoDB" id="10493914at2759"/>